<evidence type="ECO:0000256" key="1">
    <source>
        <dbReference type="SAM" id="SignalP"/>
    </source>
</evidence>
<protein>
    <submittedName>
        <fullName evidence="2">Putative secreted protein</fullName>
    </submittedName>
</protein>
<reference evidence="2" key="1">
    <citation type="submission" date="2014-03" db="EMBL/GenBank/DDBJ databases">
        <title>The sialotranscriptome of Amblyomma triste, Amblyomma parvum and Amblyomma cajennense ticks, uncovered by 454-based RNA-seq.</title>
        <authorList>
            <person name="Garcia G.R."/>
            <person name="Gardinassi L.G."/>
            <person name="Ribeiro J.M."/>
            <person name="Anatriello E."/>
            <person name="Ferreira B.R."/>
            <person name="Moreira H.N."/>
            <person name="Mafra C."/>
            <person name="Olegario M.M."/>
            <person name="Szabo P.J."/>
            <person name="Miranda-Santos I.K."/>
            <person name="Maruyama S.R."/>
        </authorList>
    </citation>
    <scope>NUCLEOTIDE SEQUENCE</scope>
    <source>
        <strain evidence="2">Mato Grasso do Sul</strain>
        <tissue evidence="2">Salivary glands</tissue>
    </source>
</reference>
<sequence>MKNNLLYVLGLLLCFQSLILSVNACFTNPPQKRAGAPQCFGEFCGFWGSCWGTCSCTGRNPWCSGYCIG</sequence>
<evidence type="ECO:0000313" key="2">
    <source>
        <dbReference type="EMBL" id="JAC30331.1"/>
    </source>
</evidence>
<feature type="signal peptide" evidence="1">
    <location>
        <begin position="1"/>
        <end position="24"/>
    </location>
</feature>
<dbReference type="AlphaFoldDB" id="A0A023G7Z3"/>
<organism evidence="2">
    <name type="scientific">Amblyomma triste</name>
    <name type="common">Neotropical tick</name>
    <dbReference type="NCBI Taxonomy" id="251400"/>
    <lineage>
        <taxon>Eukaryota</taxon>
        <taxon>Metazoa</taxon>
        <taxon>Ecdysozoa</taxon>
        <taxon>Arthropoda</taxon>
        <taxon>Chelicerata</taxon>
        <taxon>Arachnida</taxon>
        <taxon>Acari</taxon>
        <taxon>Parasitiformes</taxon>
        <taxon>Ixodida</taxon>
        <taxon>Ixodoidea</taxon>
        <taxon>Ixodidae</taxon>
        <taxon>Amblyomminae</taxon>
        <taxon>Amblyomma</taxon>
    </lineage>
</organism>
<feature type="chain" id="PRO_5001517167" evidence="1">
    <location>
        <begin position="25"/>
        <end position="69"/>
    </location>
</feature>
<dbReference type="EMBL" id="GBBM01005087">
    <property type="protein sequence ID" value="JAC30331.1"/>
    <property type="molecule type" value="mRNA"/>
</dbReference>
<proteinExistence type="evidence at transcript level"/>
<name>A0A023G7Z3_AMBTT</name>
<accession>A0A023G7Z3</accession>
<keyword evidence="1" id="KW-0732">Signal</keyword>